<protein>
    <recommendedName>
        <fullName evidence="7">Flavohemoglobin expression-modulating QEGLA motif protein</fullName>
    </recommendedName>
</protein>
<sequence length="426" mass="48484">MANNKKLLHQVRQLSDKMVELQAPIRVLDAVNWDKSVKQEFFKYKAERLPNITRDTYLQRDLGFDPENLRHAFSTLEQEISRTIGQLNPMARLMKRMCTEYRQVLRMIESRGTPDFHYYSVELYGHPHDVFHAGDPTLAELAIMLEEPLVRLMDHSILPDDPKDIPAEQALSYLDSVLNKSMPGLNARVILSDGIVSDAAAGSDYIKLNKEVMFSQRELDLLEAHEGWIHVGTTQNGLAQPYLTCLAKGTPSSTVTQEGLAVLTEIITLRSTPRRLSKLINRIRAVTLATDGADFIEVFRYLRDKGLSEEDSYTIASRTFRGSLPDGLPFTKDLAYIKGFVLTYNFFRVAVQKGRIDLLPLLLVGKINLDDFRLISELHEQGIVVAPKFLPPHFQDLRGLVTWLSFGRFIGSLKFDQLEKDYSPLF</sequence>
<evidence type="ECO:0000313" key="5">
    <source>
        <dbReference type="EMBL" id="OPX57093.1"/>
    </source>
</evidence>
<dbReference type="Proteomes" id="UP000191418">
    <property type="component" value="Unassembled WGS sequence"/>
</dbReference>
<dbReference type="GO" id="GO:0080164">
    <property type="term" value="P:regulation of nitric oxide metabolic process"/>
    <property type="evidence" value="ECO:0007669"/>
    <property type="project" value="TreeGrafter"/>
</dbReference>
<dbReference type="GO" id="GO:0008237">
    <property type="term" value="F:metallopeptidase activity"/>
    <property type="evidence" value="ECO:0007669"/>
    <property type="project" value="UniProtKB-KW"/>
</dbReference>
<dbReference type="RefSeq" id="WP_078745626.1">
    <property type="nucleotide sequence ID" value="NZ_FUXG01000013.1"/>
</dbReference>
<evidence type="ECO:0000256" key="3">
    <source>
        <dbReference type="ARBA" id="ARBA00022801"/>
    </source>
</evidence>
<name>A0A1T4QWY3_9GAMM</name>
<keyword evidence="6" id="KW-1185">Reference proteome</keyword>
<dbReference type="InterPro" id="IPR012656">
    <property type="entry name" value="CHP02421_QEGLA"/>
</dbReference>
<dbReference type="GO" id="GO:0006508">
    <property type="term" value="P:proteolysis"/>
    <property type="evidence" value="ECO:0007669"/>
    <property type="project" value="UniProtKB-KW"/>
</dbReference>
<reference evidence="5 6" key="1">
    <citation type="submission" date="2017-01" db="EMBL/GenBank/DDBJ databases">
        <title>Genome Sequencing of a Marine Spirillum, Oceanospirillum multiglobuliferum ATCC 33336, from Japan.</title>
        <authorList>
            <person name="Carney J.G."/>
            <person name="Trachtenberg A.M."/>
            <person name="Rheaume B.A."/>
            <person name="Linnane J.D."/>
            <person name="Pitts N.L."/>
            <person name="Mykles D.L."/>
            <person name="Maclea K.S."/>
        </authorList>
    </citation>
    <scope>NUCLEOTIDE SEQUENCE [LARGE SCALE GENOMIC DNA]</scope>
    <source>
        <strain evidence="5 6">ATCC 33336</strain>
    </source>
</reference>
<evidence type="ECO:0000313" key="6">
    <source>
        <dbReference type="Proteomes" id="UP000191418"/>
    </source>
</evidence>
<dbReference type="OrthoDB" id="9785840at2"/>
<dbReference type="SMART" id="SM01154">
    <property type="entry name" value="DUF1704"/>
    <property type="match status" value="1"/>
</dbReference>
<dbReference type="PANTHER" id="PTHR31817">
    <property type="match status" value="1"/>
</dbReference>
<comment type="caution">
    <text evidence="5">The sequence shown here is derived from an EMBL/GenBank/DDBJ whole genome shotgun (WGS) entry which is preliminary data.</text>
</comment>
<evidence type="ECO:0000256" key="4">
    <source>
        <dbReference type="ARBA" id="ARBA00023049"/>
    </source>
</evidence>
<dbReference type="AlphaFoldDB" id="A0A1T4QWY3"/>
<comment type="cofactor">
    <cofactor evidence="1">
        <name>Zn(2+)</name>
        <dbReference type="ChEBI" id="CHEBI:29105"/>
    </cofactor>
</comment>
<accession>A0A1T4QWY3</accession>
<keyword evidence="3" id="KW-0378">Hydrolase</keyword>
<proteinExistence type="predicted"/>
<evidence type="ECO:0008006" key="7">
    <source>
        <dbReference type="Google" id="ProtNLM"/>
    </source>
</evidence>
<dbReference type="EMBL" id="MTSM01000001">
    <property type="protein sequence ID" value="OPX57093.1"/>
    <property type="molecule type" value="Genomic_DNA"/>
</dbReference>
<evidence type="ECO:0000256" key="1">
    <source>
        <dbReference type="ARBA" id="ARBA00001947"/>
    </source>
</evidence>
<dbReference type="PANTHER" id="PTHR31817:SF0">
    <property type="entry name" value="CHROMOSOME UNDETERMINED SCAFFOLD_67, WHOLE GENOME SHOTGUN SEQUENCE"/>
    <property type="match status" value="1"/>
</dbReference>
<dbReference type="Pfam" id="PF08014">
    <property type="entry name" value="MATCAP"/>
    <property type="match status" value="1"/>
</dbReference>
<dbReference type="InterPro" id="IPR012548">
    <property type="entry name" value="MATCAP"/>
</dbReference>
<evidence type="ECO:0000256" key="2">
    <source>
        <dbReference type="ARBA" id="ARBA00022670"/>
    </source>
</evidence>
<organism evidence="5 6">
    <name type="scientific">Oceanospirillum multiglobuliferum</name>
    <dbReference type="NCBI Taxonomy" id="64969"/>
    <lineage>
        <taxon>Bacteria</taxon>
        <taxon>Pseudomonadati</taxon>
        <taxon>Pseudomonadota</taxon>
        <taxon>Gammaproteobacteria</taxon>
        <taxon>Oceanospirillales</taxon>
        <taxon>Oceanospirillaceae</taxon>
        <taxon>Oceanospirillum</taxon>
    </lineage>
</organism>
<keyword evidence="2" id="KW-0645">Protease</keyword>
<gene>
    <name evidence="5" type="ORF">BTE48_01300</name>
</gene>
<dbReference type="NCBIfam" id="TIGR02421">
    <property type="entry name" value="QEGLA"/>
    <property type="match status" value="1"/>
</dbReference>
<keyword evidence="4" id="KW-0482">Metalloprotease</keyword>
<dbReference type="STRING" id="64969.SAMN02745127_02040"/>